<dbReference type="OrthoDB" id="549032at2759"/>
<dbReference type="SUPFAM" id="SSF88697">
    <property type="entry name" value="PUA domain-like"/>
    <property type="match status" value="1"/>
</dbReference>
<dbReference type="EMBL" id="GG663742">
    <property type="protein sequence ID" value="EEH55166.1"/>
    <property type="molecule type" value="Genomic_DNA"/>
</dbReference>
<dbReference type="AlphaFoldDB" id="C1MXH7"/>
<name>C1MXH7_MICPC</name>
<dbReference type="InterPro" id="IPR015947">
    <property type="entry name" value="PUA-like_sf"/>
</dbReference>
<protein>
    <submittedName>
        <fullName evidence="3">Predicted protein</fullName>
    </submittedName>
</protein>
<dbReference type="GeneID" id="9686133"/>
<evidence type="ECO:0000313" key="3">
    <source>
        <dbReference type="EMBL" id="EEH55166.1"/>
    </source>
</evidence>
<evidence type="ECO:0000256" key="1">
    <source>
        <dbReference type="SAM" id="MobiDB-lite"/>
    </source>
</evidence>
<dbReference type="Gene3D" id="2.30.130.40">
    <property type="entry name" value="LON domain-like"/>
    <property type="match status" value="1"/>
</dbReference>
<reference evidence="3 4" key="1">
    <citation type="journal article" date="2009" name="Science">
        <title>Green evolution and dynamic adaptations revealed by genomes of the marine picoeukaryotes Micromonas.</title>
        <authorList>
            <person name="Worden A.Z."/>
            <person name="Lee J.H."/>
            <person name="Mock T."/>
            <person name="Rouze P."/>
            <person name="Simmons M.P."/>
            <person name="Aerts A.L."/>
            <person name="Allen A.E."/>
            <person name="Cuvelier M.L."/>
            <person name="Derelle E."/>
            <person name="Everett M.V."/>
            <person name="Foulon E."/>
            <person name="Grimwood J."/>
            <person name="Gundlach H."/>
            <person name="Henrissat B."/>
            <person name="Napoli C."/>
            <person name="McDonald S.M."/>
            <person name="Parker M.S."/>
            <person name="Rombauts S."/>
            <person name="Salamov A."/>
            <person name="Von Dassow P."/>
            <person name="Badger J.H."/>
            <person name="Coutinho P.M."/>
            <person name="Demir E."/>
            <person name="Dubchak I."/>
            <person name="Gentemann C."/>
            <person name="Eikrem W."/>
            <person name="Gready J.E."/>
            <person name="John U."/>
            <person name="Lanier W."/>
            <person name="Lindquist E.A."/>
            <person name="Lucas S."/>
            <person name="Mayer K.F."/>
            <person name="Moreau H."/>
            <person name="Not F."/>
            <person name="Otillar R."/>
            <person name="Panaud O."/>
            <person name="Pangilinan J."/>
            <person name="Paulsen I."/>
            <person name="Piegu B."/>
            <person name="Poliakov A."/>
            <person name="Robbens S."/>
            <person name="Schmutz J."/>
            <person name="Toulza E."/>
            <person name="Wyss T."/>
            <person name="Zelensky A."/>
            <person name="Zhou K."/>
            <person name="Armbrust E.V."/>
            <person name="Bhattacharya D."/>
            <person name="Goodenough U.W."/>
            <person name="Van de Peer Y."/>
            <person name="Grigoriev I.V."/>
        </authorList>
    </citation>
    <scope>NUCLEOTIDE SEQUENCE [LARGE SCALE GENOMIC DNA]</scope>
    <source>
        <strain evidence="3 4">CCMP1545</strain>
    </source>
</reference>
<evidence type="ECO:0000259" key="2">
    <source>
        <dbReference type="Pfam" id="PF02190"/>
    </source>
</evidence>
<organism evidence="4">
    <name type="scientific">Micromonas pusilla (strain CCMP1545)</name>
    <name type="common">Picoplanktonic green alga</name>
    <dbReference type="NCBI Taxonomy" id="564608"/>
    <lineage>
        <taxon>Eukaryota</taxon>
        <taxon>Viridiplantae</taxon>
        <taxon>Chlorophyta</taxon>
        <taxon>Mamiellophyceae</taxon>
        <taxon>Mamiellales</taxon>
        <taxon>Mamiellaceae</taxon>
        <taxon>Micromonas</taxon>
    </lineage>
</organism>
<accession>C1MXH7</accession>
<feature type="domain" description="Lon N-terminal" evidence="2">
    <location>
        <begin position="88"/>
        <end position="212"/>
    </location>
</feature>
<dbReference type="InterPro" id="IPR003111">
    <property type="entry name" value="Lon_prtase_N"/>
</dbReference>
<keyword evidence="4" id="KW-1185">Reference proteome</keyword>
<proteinExistence type="predicted"/>
<dbReference type="PANTHER" id="PTHR46732:SF5">
    <property type="entry name" value="ATP-DEPENDENT PROTEASE LA (LON) DOMAIN PROTEIN"/>
    <property type="match status" value="1"/>
</dbReference>
<feature type="region of interest" description="Disordered" evidence="1">
    <location>
        <begin position="273"/>
        <end position="293"/>
    </location>
</feature>
<dbReference type="InterPro" id="IPR046336">
    <property type="entry name" value="Lon_prtase_N_sf"/>
</dbReference>
<dbReference type="Proteomes" id="UP000001876">
    <property type="component" value="Unassembled WGS sequence"/>
</dbReference>
<sequence>MALASRARGIPTASRASRRLGRDAATTPRARTTTPRNSRRSNRRSSLVAVRALADDDDLEPKPREYTGELRANAPLVAERVVELPAMLFPAAEVLLPGSAQTLHLYEARFLALLDHARNRTGGAFAHVTFAPDDEDDVDGGTRLCTIATLCRIEDVEKDETSGVGAVVTVIGESRLELRDVRNDPADSTPYLVGVFAPVPVMQPDGSSAYLPSEEEMDEVADLTEYIDTAVGDVVALADALLEGEGASQSVLVAPVSIRPRWRCELHSLRTFSPGVRSSPPTPRCAATPHESA</sequence>
<gene>
    <name evidence="3" type="ORF">MICPUCDRAFT_60163</name>
</gene>
<feature type="region of interest" description="Disordered" evidence="1">
    <location>
        <begin position="1"/>
        <end position="47"/>
    </location>
</feature>
<dbReference type="PANTHER" id="PTHR46732">
    <property type="entry name" value="ATP-DEPENDENT PROTEASE LA (LON) DOMAIN PROTEIN"/>
    <property type="match status" value="1"/>
</dbReference>
<dbReference type="Pfam" id="PF02190">
    <property type="entry name" value="LON_substr_bdg"/>
    <property type="match status" value="1"/>
</dbReference>
<evidence type="ECO:0000313" key="4">
    <source>
        <dbReference type="Proteomes" id="UP000001876"/>
    </source>
</evidence>
<dbReference type="RefSeq" id="XP_003060397.1">
    <property type="nucleotide sequence ID" value="XM_003060351.1"/>
</dbReference>
<dbReference type="KEGG" id="mpp:MICPUCDRAFT_60163"/>
<feature type="compositionally biased region" description="Low complexity" evidence="1">
    <location>
        <begin position="24"/>
        <end position="36"/>
    </location>
</feature>